<feature type="transmembrane region" description="Helical" evidence="5">
    <location>
        <begin position="152"/>
        <end position="180"/>
    </location>
</feature>
<dbReference type="AlphaFoldDB" id="A0A2T9Z423"/>
<proteinExistence type="predicted"/>
<feature type="transmembrane region" description="Helical" evidence="5">
    <location>
        <begin position="112"/>
        <end position="132"/>
    </location>
</feature>
<evidence type="ECO:0008006" key="8">
    <source>
        <dbReference type="Google" id="ProtNLM"/>
    </source>
</evidence>
<dbReference type="GO" id="GO:0004930">
    <property type="term" value="F:G protein-coupled receptor activity"/>
    <property type="evidence" value="ECO:0007669"/>
    <property type="project" value="TreeGrafter"/>
</dbReference>
<name>A0A2T9Z423_9FUNG</name>
<feature type="transmembrane region" description="Helical" evidence="5">
    <location>
        <begin position="6"/>
        <end position="25"/>
    </location>
</feature>
<dbReference type="PANTHER" id="PTHR23112">
    <property type="entry name" value="G PROTEIN-COUPLED RECEPTOR 157-RELATED"/>
    <property type="match status" value="1"/>
</dbReference>
<keyword evidence="3 5" id="KW-1133">Transmembrane helix</keyword>
<evidence type="ECO:0000256" key="3">
    <source>
        <dbReference type="ARBA" id="ARBA00022989"/>
    </source>
</evidence>
<dbReference type="STRING" id="61424.A0A2T9Z423"/>
<feature type="transmembrane region" description="Helical" evidence="5">
    <location>
        <begin position="281"/>
        <end position="301"/>
    </location>
</feature>
<accession>A0A2T9Z423</accession>
<comment type="subcellular location">
    <subcellularLocation>
        <location evidence="1">Membrane</location>
        <topology evidence="1">Multi-pass membrane protein</topology>
    </subcellularLocation>
</comment>
<keyword evidence="4 5" id="KW-0472">Membrane</keyword>
<feature type="transmembrane region" description="Helical" evidence="5">
    <location>
        <begin position="37"/>
        <end position="57"/>
    </location>
</feature>
<organism evidence="6 7">
    <name type="scientific">Furculomyces boomerangus</name>
    <dbReference type="NCBI Taxonomy" id="61424"/>
    <lineage>
        <taxon>Eukaryota</taxon>
        <taxon>Fungi</taxon>
        <taxon>Fungi incertae sedis</taxon>
        <taxon>Zoopagomycota</taxon>
        <taxon>Kickxellomycotina</taxon>
        <taxon>Harpellomycetes</taxon>
        <taxon>Harpellales</taxon>
        <taxon>Harpellaceae</taxon>
        <taxon>Furculomyces</taxon>
    </lineage>
</organism>
<dbReference type="PANTHER" id="PTHR23112:SF0">
    <property type="entry name" value="TRANSMEMBRANE PROTEIN 116"/>
    <property type="match status" value="1"/>
</dbReference>
<evidence type="ECO:0000313" key="7">
    <source>
        <dbReference type="Proteomes" id="UP000245699"/>
    </source>
</evidence>
<evidence type="ECO:0000256" key="4">
    <source>
        <dbReference type="ARBA" id="ARBA00023136"/>
    </source>
</evidence>
<feature type="transmembrane region" description="Helical" evidence="5">
    <location>
        <begin position="240"/>
        <end position="261"/>
    </location>
</feature>
<evidence type="ECO:0000313" key="6">
    <source>
        <dbReference type="EMBL" id="PVU99332.1"/>
    </source>
</evidence>
<dbReference type="EMBL" id="MBFT01000042">
    <property type="protein sequence ID" value="PVU99332.1"/>
    <property type="molecule type" value="Genomic_DNA"/>
</dbReference>
<evidence type="ECO:0000256" key="5">
    <source>
        <dbReference type="SAM" id="Phobius"/>
    </source>
</evidence>
<protein>
    <recommendedName>
        <fullName evidence="8">G-protein coupled receptors family 1 profile domain-containing protein</fullName>
    </recommendedName>
</protein>
<comment type="caution">
    <text evidence="6">The sequence shown here is derived from an EMBL/GenBank/DDBJ whole genome shotgun (WGS) entry which is preliminary data.</text>
</comment>
<sequence length="420" mass="48298">MNELEIGYILTIGLSSVTIAVYLWFRITRKSLVNRVSLRLTTLVSLVNVFSSIVRVVPFYVNVNETLLCRFFAPILYFSQIFTTLLLASTAVNLHIVFVIRKSRASYKKLEMYYVLVSFFVALVIVVIESIVSVRAKVCWVDTIRHGNSSKILGILWASLYIWIFVPSAYSLVIVVVVLVKIFKEQKKIKQAFKKSSFESTVALQMGSKNMNGGNRRIKHKSAKMFLSSANNVYSAVLRIVMYPIVPIVLTTFAITIGHLLNNLSTKLNFEKYPTVIKVNAVFYAYSGLLNVLAFCFDPAFQPSFKHLFIYKSQILFRGVINNLDPGSFNQKKKQQDRHLKAKEIGLTWIDETINIDKNEDMLEFDNEFENSEFEGFGANSSNSDEDYERELETTFLKKYNKIRQDLEDDQKPQNTLWYL</sequence>
<evidence type="ECO:0000256" key="1">
    <source>
        <dbReference type="ARBA" id="ARBA00004141"/>
    </source>
</evidence>
<reference evidence="6 7" key="1">
    <citation type="journal article" date="2018" name="MBio">
        <title>Comparative Genomics Reveals the Core Gene Toolbox for the Fungus-Insect Symbiosis.</title>
        <authorList>
            <person name="Wang Y."/>
            <person name="Stata M."/>
            <person name="Wang W."/>
            <person name="Stajich J.E."/>
            <person name="White M.M."/>
            <person name="Moncalvo J.M."/>
        </authorList>
    </citation>
    <scope>NUCLEOTIDE SEQUENCE [LARGE SCALE GENOMIC DNA]</scope>
    <source>
        <strain evidence="6 7">AUS-77-4</strain>
    </source>
</reference>
<dbReference type="GO" id="GO:0007189">
    <property type="term" value="P:adenylate cyclase-activating G protein-coupled receptor signaling pathway"/>
    <property type="evidence" value="ECO:0007669"/>
    <property type="project" value="TreeGrafter"/>
</dbReference>
<dbReference type="Gene3D" id="1.20.1070.10">
    <property type="entry name" value="Rhodopsin 7-helix transmembrane proteins"/>
    <property type="match status" value="1"/>
</dbReference>
<dbReference type="OrthoDB" id="5600040at2759"/>
<keyword evidence="2 5" id="KW-0812">Transmembrane</keyword>
<evidence type="ECO:0000256" key="2">
    <source>
        <dbReference type="ARBA" id="ARBA00022692"/>
    </source>
</evidence>
<gene>
    <name evidence="6" type="ORF">BB559_000805</name>
</gene>
<keyword evidence="7" id="KW-1185">Reference proteome</keyword>
<dbReference type="Proteomes" id="UP000245699">
    <property type="component" value="Unassembled WGS sequence"/>
</dbReference>
<feature type="transmembrane region" description="Helical" evidence="5">
    <location>
        <begin position="77"/>
        <end position="100"/>
    </location>
</feature>
<dbReference type="GO" id="GO:0005886">
    <property type="term" value="C:plasma membrane"/>
    <property type="evidence" value="ECO:0007669"/>
    <property type="project" value="TreeGrafter"/>
</dbReference>